<comment type="caution">
    <text evidence="1">The sequence shown here is derived from an EMBL/GenBank/DDBJ whole genome shotgun (WGS) entry which is preliminary data.</text>
</comment>
<dbReference type="EMBL" id="ACVB02000010">
    <property type="protein sequence ID" value="EEX74373.1"/>
    <property type="molecule type" value="Genomic_DNA"/>
</dbReference>
<dbReference type="HOGENOM" id="CLU_1842657_0_0_0"/>
<reference evidence="1 2" key="1">
    <citation type="submission" date="2009-09" db="EMBL/GenBank/DDBJ databases">
        <authorList>
            <person name="Weinstock G."/>
            <person name="Sodergren E."/>
            <person name="Clifton S."/>
            <person name="Fulton L."/>
            <person name="Fulton B."/>
            <person name="Courtney L."/>
            <person name="Fronick C."/>
            <person name="Harrison M."/>
            <person name="Strong C."/>
            <person name="Farmer C."/>
            <person name="Delahaunty K."/>
            <person name="Markovic C."/>
            <person name="Hall O."/>
            <person name="Minx P."/>
            <person name="Tomlinson C."/>
            <person name="Mitreva M."/>
            <person name="Nelson J."/>
            <person name="Hou S."/>
            <person name="Wollam A."/>
            <person name="Pepin K.H."/>
            <person name="Johnson M."/>
            <person name="Bhonagiri V."/>
            <person name="Nash W.E."/>
            <person name="Warren W."/>
            <person name="Chinwalla A."/>
            <person name="Mardis E.R."/>
            <person name="Wilson R.K."/>
        </authorList>
    </citation>
    <scope>NUCLEOTIDE SEQUENCE [LARGE SCALE GENOMIC DNA]</scope>
    <source>
        <strain evidence="1 2">F0254</strain>
    </source>
</reference>
<dbReference type="SUPFAM" id="SSF81901">
    <property type="entry name" value="HCP-like"/>
    <property type="match status" value="1"/>
</dbReference>
<gene>
    <name evidence="1" type="ORF">GCWU000323_01415</name>
</gene>
<evidence type="ECO:0000313" key="2">
    <source>
        <dbReference type="Proteomes" id="UP000006233"/>
    </source>
</evidence>
<dbReference type="Proteomes" id="UP000006233">
    <property type="component" value="Unassembled WGS sequence"/>
</dbReference>
<dbReference type="RefSeq" id="WP_006804751.1">
    <property type="nucleotide sequence ID" value="NZ_GG700632.1"/>
</dbReference>
<evidence type="ECO:0000313" key="1">
    <source>
        <dbReference type="EMBL" id="EEX74373.1"/>
    </source>
</evidence>
<accession>C9MXZ3</accession>
<organism evidence="1 2">
    <name type="scientific">Leptotrichia hofstadii F0254</name>
    <dbReference type="NCBI Taxonomy" id="634994"/>
    <lineage>
        <taxon>Bacteria</taxon>
        <taxon>Fusobacteriati</taxon>
        <taxon>Fusobacteriota</taxon>
        <taxon>Fusobacteriia</taxon>
        <taxon>Fusobacteriales</taxon>
        <taxon>Leptotrichiaceae</taxon>
        <taxon>Leptotrichia</taxon>
    </lineage>
</organism>
<dbReference type="STRING" id="634994.GCWU000323_01415"/>
<sequence>MYAGAENLFKAVIINRNLEGCYYLARFYDKFAEIAIKKGKRETTLDKAIQCYMKYGDISTFLRAGKLSIGKYRDNGNYNYFFISKEAYTKAAELGSLEAKEMLGRLMLEEMRITNLETEEGFFRDDTVKELEYLDDVQE</sequence>
<protein>
    <submittedName>
        <fullName evidence="1">Uncharacterized protein</fullName>
    </submittedName>
</protein>
<proteinExistence type="predicted"/>
<dbReference type="AlphaFoldDB" id="C9MXZ3"/>
<name>C9MXZ3_9FUSO</name>